<evidence type="ECO:0000313" key="10">
    <source>
        <dbReference type="EMBL" id="PZQ93917.1"/>
    </source>
</evidence>
<gene>
    <name evidence="10" type="ORF">DI542_00400</name>
    <name evidence="9" type="ORF">N5D11_07940</name>
    <name evidence="8" type="ORF">N7566_05525</name>
</gene>
<dbReference type="InterPro" id="IPR050189">
    <property type="entry name" value="MFS_Efflux_Transporters"/>
</dbReference>
<dbReference type="EMBL" id="JAOECG010000004">
    <property type="protein sequence ID" value="MDG9786457.1"/>
    <property type="molecule type" value="Genomic_DNA"/>
</dbReference>
<feature type="transmembrane region" description="Helical" evidence="6">
    <location>
        <begin position="83"/>
        <end position="102"/>
    </location>
</feature>
<dbReference type="PROSITE" id="PS50850">
    <property type="entry name" value="MFS"/>
    <property type="match status" value="1"/>
</dbReference>
<evidence type="ECO:0000313" key="11">
    <source>
        <dbReference type="Proteomes" id="UP000249282"/>
    </source>
</evidence>
<dbReference type="InterPro" id="IPR020846">
    <property type="entry name" value="MFS_dom"/>
</dbReference>
<evidence type="ECO:0000256" key="3">
    <source>
        <dbReference type="ARBA" id="ARBA00022692"/>
    </source>
</evidence>
<evidence type="ECO:0000256" key="2">
    <source>
        <dbReference type="ARBA" id="ARBA00022475"/>
    </source>
</evidence>
<keyword evidence="5 6" id="KW-0472">Membrane</keyword>
<evidence type="ECO:0000259" key="7">
    <source>
        <dbReference type="PROSITE" id="PS50850"/>
    </source>
</evidence>
<dbReference type="Gene3D" id="1.20.1250.20">
    <property type="entry name" value="MFS general substrate transporter like domains"/>
    <property type="match status" value="2"/>
</dbReference>
<feature type="transmembrane region" description="Helical" evidence="6">
    <location>
        <begin position="304"/>
        <end position="322"/>
    </location>
</feature>
<dbReference type="CDD" id="cd17324">
    <property type="entry name" value="MFS_NepI_like"/>
    <property type="match status" value="1"/>
</dbReference>
<proteinExistence type="predicted"/>
<dbReference type="Proteomes" id="UP001161099">
    <property type="component" value="Unassembled WGS sequence"/>
</dbReference>
<dbReference type="GO" id="GO:0005886">
    <property type="term" value="C:plasma membrane"/>
    <property type="evidence" value="ECO:0007669"/>
    <property type="project" value="UniProtKB-SubCell"/>
</dbReference>
<dbReference type="AlphaFoldDB" id="A0A0W8H0Q3"/>
<name>A0A0W8H0Q3_ACIJO</name>
<feature type="transmembrane region" description="Helical" evidence="6">
    <location>
        <begin position="279"/>
        <end position="298"/>
    </location>
</feature>
<evidence type="ECO:0000256" key="1">
    <source>
        <dbReference type="ARBA" id="ARBA00004651"/>
    </source>
</evidence>
<comment type="subcellular location">
    <subcellularLocation>
        <location evidence="1">Cell membrane</location>
        <topology evidence="1">Multi-pass membrane protein</topology>
    </subcellularLocation>
</comment>
<keyword evidence="3 6" id="KW-0812">Transmembrane</keyword>
<feature type="transmembrane region" description="Helical" evidence="6">
    <location>
        <begin position="12"/>
        <end position="36"/>
    </location>
</feature>
<dbReference type="SUPFAM" id="SSF103473">
    <property type="entry name" value="MFS general substrate transporter"/>
    <property type="match status" value="1"/>
</dbReference>
<organism evidence="10 11">
    <name type="scientific">Acinetobacter johnsonii</name>
    <dbReference type="NCBI Taxonomy" id="40214"/>
    <lineage>
        <taxon>Bacteria</taxon>
        <taxon>Pseudomonadati</taxon>
        <taxon>Pseudomonadota</taxon>
        <taxon>Gammaproteobacteria</taxon>
        <taxon>Moraxellales</taxon>
        <taxon>Moraxellaceae</taxon>
        <taxon>Acinetobacter</taxon>
    </lineage>
</organism>
<reference evidence="10 11" key="1">
    <citation type="submission" date="2017-11" db="EMBL/GenBank/DDBJ databases">
        <title>Infants hospitalized years apart are colonized by the same room-sourced microbial strains.</title>
        <authorList>
            <person name="Brooks B."/>
            <person name="Olm M.R."/>
            <person name="Firek B.A."/>
            <person name="Baker R."/>
            <person name="Thomas B.C."/>
            <person name="Morowitz M.J."/>
            <person name="Banfield J.F."/>
        </authorList>
    </citation>
    <scope>NUCLEOTIDE SEQUENCE [LARGE SCALE GENOMIC DNA]</scope>
    <source>
        <strain evidence="10">S2_003_000_R3_20</strain>
    </source>
</reference>
<feature type="transmembrane region" description="Helical" evidence="6">
    <location>
        <begin position="247"/>
        <end position="267"/>
    </location>
</feature>
<dbReference type="InterPro" id="IPR036259">
    <property type="entry name" value="MFS_trans_sf"/>
</dbReference>
<evidence type="ECO:0000313" key="8">
    <source>
        <dbReference type="EMBL" id="MDG9786457.1"/>
    </source>
</evidence>
<feature type="domain" description="Major facilitator superfamily (MFS) profile" evidence="7">
    <location>
        <begin position="17"/>
        <end position="392"/>
    </location>
</feature>
<feature type="transmembrane region" description="Helical" evidence="6">
    <location>
        <begin position="366"/>
        <end position="388"/>
    </location>
</feature>
<comment type="caution">
    <text evidence="10">The sequence shown here is derived from an EMBL/GenBank/DDBJ whole genome shotgun (WGS) entry which is preliminary data.</text>
</comment>
<dbReference type="GO" id="GO:0022857">
    <property type="term" value="F:transmembrane transporter activity"/>
    <property type="evidence" value="ECO:0007669"/>
    <property type="project" value="InterPro"/>
</dbReference>
<dbReference type="RefSeq" id="WP_005401136.1">
    <property type="nucleotide sequence ID" value="NZ_CP031011.1"/>
</dbReference>
<feature type="transmembrane region" description="Helical" evidence="6">
    <location>
        <begin position="343"/>
        <end position="360"/>
    </location>
</feature>
<evidence type="ECO:0000256" key="5">
    <source>
        <dbReference type="ARBA" id="ARBA00023136"/>
    </source>
</evidence>
<dbReference type="Proteomes" id="UP001157887">
    <property type="component" value="Unassembled WGS sequence"/>
</dbReference>
<dbReference type="Pfam" id="PF07690">
    <property type="entry name" value="MFS_1"/>
    <property type="match status" value="1"/>
</dbReference>
<feature type="transmembrane region" description="Helical" evidence="6">
    <location>
        <begin position="215"/>
        <end position="235"/>
    </location>
</feature>
<feature type="transmembrane region" description="Helical" evidence="6">
    <location>
        <begin position="108"/>
        <end position="130"/>
    </location>
</feature>
<feature type="transmembrane region" description="Helical" evidence="6">
    <location>
        <begin position="175"/>
        <end position="194"/>
    </location>
</feature>
<dbReference type="EMBL" id="JAOCDR010000013">
    <property type="protein sequence ID" value="MDH0656049.1"/>
    <property type="molecule type" value="Genomic_DNA"/>
</dbReference>
<dbReference type="PANTHER" id="PTHR43124">
    <property type="entry name" value="PURINE EFFLUX PUMP PBUE"/>
    <property type="match status" value="1"/>
</dbReference>
<dbReference type="EMBL" id="QFQJ01000001">
    <property type="protein sequence ID" value="PZQ93917.1"/>
    <property type="molecule type" value="Genomic_DNA"/>
</dbReference>
<dbReference type="PANTHER" id="PTHR43124:SF3">
    <property type="entry name" value="CHLORAMPHENICOL EFFLUX PUMP RV0191"/>
    <property type="match status" value="1"/>
</dbReference>
<keyword evidence="4 6" id="KW-1133">Transmembrane helix</keyword>
<accession>A0A0W8H0Q3</accession>
<evidence type="ECO:0000313" key="9">
    <source>
        <dbReference type="EMBL" id="MDH0656049.1"/>
    </source>
</evidence>
<dbReference type="InterPro" id="IPR011701">
    <property type="entry name" value="MFS"/>
</dbReference>
<evidence type="ECO:0000256" key="4">
    <source>
        <dbReference type="ARBA" id="ARBA00022989"/>
    </source>
</evidence>
<feature type="transmembrane region" description="Helical" evidence="6">
    <location>
        <begin position="142"/>
        <end position="163"/>
    </location>
</feature>
<reference evidence="8" key="2">
    <citation type="submission" date="2022-09" db="EMBL/GenBank/DDBJ databases">
        <title>Intensive care unit water sources are persistently colonized with multi-drug resistant bacteria and are the site of extensive horizontal gene transfer of antibiotic resistance genes.</title>
        <authorList>
            <person name="Diorio-Toth L."/>
        </authorList>
    </citation>
    <scope>NUCLEOTIDE SEQUENCE</scope>
    <source>
        <strain evidence="9">GD03851</strain>
        <strain evidence="8">GD04065</strain>
    </source>
</reference>
<keyword evidence="2" id="KW-1003">Cell membrane</keyword>
<sequence>MSSQENSIPPTSHLSVIILALALGGFCIGTTEFVAMGLIQEISQSFNLSIPVTGHFISAYALGVTIGAPVIAILAAKVPRKTLLIGLMLFYGIANASTALANSYESMLVSRFIAGFPHGAYFGIAALVVAEFAGKQKRASAVAMLMMGLNVATVIGVPFATWLGQLYGWRAGFEFSASIAFLTVVAICFGLPKMQLDHTASIQNELRGLKNTQMWLTLAVGAIGFGGLFSVYSYVSPILTEYTHASIQVIPFALACIGLGLVVGGVVAGHFADKNLNKAIIWVLVSNACSYVLCALSMDHLATAFIALFLVSFSIAGLGPLLQTRLMDVAGNAQGLAASLNHSAFNIANAFGAFLGGWLISQGLGWLAPIWVGVLLSLGGLIILLLAFQHEKKLISACKSDSNQTC</sequence>
<feature type="transmembrane region" description="Helical" evidence="6">
    <location>
        <begin position="56"/>
        <end position="76"/>
    </location>
</feature>
<dbReference type="Proteomes" id="UP000249282">
    <property type="component" value="Unassembled WGS sequence"/>
</dbReference>
<evidence type="ECO:0000256" key="6">
    <source>
        <dbReference type="SAM" id="Phobius"/>
    </source>
</evidence>
<protein>
    <submittedName>
        <fullName evidence="10">MFS transporter</fullName>
    </submittedName>
</protein>